<evidence type="ECO:0000313" key="3">
    <source>
        <dbReference type="Proteomes" id="UP000829384"/>
    </source>
</evidence>
<gene>
    <name evidence="2" type="ORF">H9J30_08395</name>
</gene>
<protein>
    <submittedName>
        <fullName evidence="2">GNAT family N-acetyltransferase</fullName>
    </submittedName>
</protein>
<dbReference type="PROSITE" id="PS51186">
    <property type="entry name" value="GNAT"/>
    <property type="match status" value="1"/>
</dbReference>
<evidence type="ECO:0000313" key="2">
    <source>
        <dbReference type="EMBL" id="MCG9963936.1"/>
    </source>
</evidence>
<dbReference type="InterPro" id="IPR000182">
    <property type="entry name" value="GNAT_dom"/>
</dbReference>
<dbReference type="InterPro" id="IPR016181">
    <property type="entry name" value="Acyl_CoA_acyltransferase"/>
</dbReference>
<feature type="domain" description="N-acetyltransferase" evidence="1">
    <location>
        <begin position="9"/>
        <end position="174"/>
    </location>
</feature>
<dbReference type="Pfam" id="PF13302">
    <property type="entry name" value="Acetyltransf_3"/>
    <property type="match status" value="1"/>
</dbReference>
<dbReference type="PANTHER" id="PTHR43792">
    <property type="entry name" value="GNAT FAMILY, PUTATIVE (AFU_ORTHOLOGUE AFUA_3G00765)-RELATED-RELATED"/>
    <property type="match status" value="1"/>
</dbReference>
<evidence type="ECO:0000259" key="1">
    <source>
        <dbReference type="PROSITE" id="PS51186"/>
    </source>
</evidence>
<dbReference type="SUPFAM" id="SSF55729">
    <property type="entry name" value="Acyl-CoA N-acyltransferases (Nat)"/>
    <property type="match status" value="1"/>
</dbReference>
<dbReference type="Proteomes" id="UP000829384">
    <property type="component" value="Unassembled WGS sequence"/>
</dbReference>
<dbReference type="CDD" id="cd04301">
    <property type="entry name" value="NAT_SF"/>
    <property type="match status" value="1"/>
</dbReference>
<reference evidence="2 3" key="1">
    <citation type="submission" date="2020-08" db="EMBL/GenBank/DDBJ databases">
        <title>Whole genome sequence of Shewanella sp strain PS-2.</title>
        <authorList>
            <person name="Das S.K."/>
        </authorList>
    </citation>
    <scope>NUCLEOTIDE SEQUENCE [LARGE SCALE GENOMIC DNA]</scope>
    <source>
        <strain evidence="2 3">PS-2</strain>
    </source>
</reference>
<keyword evidence="3" id="KW-1185">Reference proteome</keyword>
<dbReference type="RefSeq" id="WP_240130603.1">
    <property type="nucleotide sequence ID" value="NZ_JACSDI010000003.1"/>
</dbReference>
<accession>A0ABS9QUC1</accession>
<dbReference type="Gene3D" id="3.40.630.30">
    <property type="match status" value="1"/>
</dbReference>
<sequence>MLELYTDRLRIRSLQDHDWENFLALHLDPDINRYVRIPEPVEVIHQKFEQRAKTWSYPSGDWLTLVIESLETDEFIGLTGFHCQHLEEQRAEVGYLLVHTSHGKGYATESLQAVIDWACLSLQVHKFVGYCAKDNIASARVMEKCGFQLEGIFRQQFKIGDLWLDECAYGLLADERQR</sequence>
<organism evidence="2 3">
    <name type="scientific">Shewanella cutis</name>
    <dbReference type="NCBI Taxonomy" id="2766780"/>
    <lineage>
        <taxon>Bacteria</taxon>
        <taxon>Pseudomonadati</taxon>
        <taxon>Pseudomonadota</taxon>
        <taxon>Gammaproteobacteria</taxon>
        <taxon>Alteromonadales</taxon>
        <taxon>Shewanellaceae</taxon>
        <taxon>Shewanella</taxon>
    </lineage>
</organism>
<name>A0ABS9QUC1_9GAMM</name>
<dbReference type="InterPro" id="IPR051531">
    <property type="entry name" value="N-acetyltransferase"/>
</dbReference>
<dbReference type="EMBL" id="JACSDI010000003">
    <property type="protein sequence ID" value="MCG9963936.1"/>
    <property type="molecule type" value="Genomic_DNA"/>
</dbReference>
<proteinExistence type="predicted"/>
<dbReference type="PANTHER" id="PTHR43792:SF1">
    <property type="entry name" value="N-ACETYLTRANSFERASE DOMAIN-CONTAINING PROTEIN"/>
    <property type="match status" value="1"/>
</dbReference>
<comment type="caution">
    <text evidence="2">The sequence shown here is derived from an EMBL/GenBank/DDBJ whole genome shotgun (WGS) entry which is preliminary data.</text>
</comment>